<accession>A0AA48WJ78</accession>
<keyword evidence="2" id="KW-1185">Reference proteome</keyword>
<evidence type="ECO:0008006" key="3">
    <source>
        <dbReference type="Google" id="ProtNLM"/>
    </source>
</evidence>
<dbReference type="EMBL" id="CP065053">
    <property type="protein sequence ID" value="QPI53351.1"/>
    <property type="molecule type" value="Genomic_DNA"/>
</dbReference>
<reference evidence="1 2" key="1">
    <citation type="submission" date="2020-11" db="EMBL/GenBank/DDBJ databases">
        <authorList>
            <person name="Sun Q."/>
        </authorList>
    </citation>
    <scope>NUCLEOTIDE SEQUENCE [LARGE SCALE GENOMIC DNA]</scope>
    <source>
        <strain evidence="1 2">P8398</strain>
    </source>
</reference>
<protein>
    <recommendedName>
        <fullName evidence="3">Transcriptional regulator</fullName>
    </recommendedName>
</protein>
<gene>
    <name evidence="1" type="ORF">IV454_20060</name>
</gene>
<proteinExistence type="predicted"/>
<evidence type="ECO:0000313" key="2">
    <source>
        <dbReference type="Proteomes" id="UP000662888"/>
    </source>
</evidence>
<organism evidence="1 2">
    <name type="scientific">Massilia antarctica</name>
    <dbReference type="NCBI Taxonomy" id="2765360"/>
    <lineage>
        <taxon>Bacteria</taxon>
        <taxon>Pseudomonadati</taxon>
        <taxon>Pseudomonadota</taxon>
        <taxon>Betaproteobacteria</taxon>
        <taxon>Burkholderiales</taxon>
        <taxon>Oxalobacteraceae</taxon>
        <taxon>Telluria group</taxon>
        <taxon>Massilia</taxon>
    </lineage>
</organism>
<dbReference type="Proteomes" id="UP000662888">
    <property type="component" value="Chromosome"/>
</dbReference>
<name>A0AA48WJ78_9BURK</name>
<evidence type="ECO:0000313" key="1">
    <source>
        <dbReference type="EMBL" id="QPI53351.1"/>
    </source>
</evidence>
<sequence length="110" mass="12384">MAREFNRRHDGAPITADATRKWLRGETVPTQAKLRSIAAWLLVSPEWLRFGDGEQSHPATHEACVDLALIADLHLLDEKYQWLARQFVRKLLELQEARANNGAGPSGPMV</sequence>